<evidence type="ECO:0000313" key="1">
    <source>
        <dbReference type="EMBL" id="RAI77949.1"/>
    </source>
</evidence>
<dbReference type="EMBL" id="QLII01000001">
    <property type="protein sequence ID" value="RAI77949.1"/>
    <property type="molecule type" value="Genomic_DNA"/>
</dbReference>
<protein>
    <submittedName>
        <fullName evidence="1">Uncharacterized protein</fullName>
    </submittedName>
</protein>
<dbReference type="Proteomes" id="UP000249016">
    <property type="component" value="Unassembled WGS sequence"/>
</dbReference>
<comment type="caution">
    <text evidence="1">The sequence shown here is derived from an EMBL/GenBank/DDBJ whole genome shotgun (WGS) entry which is preliminary data.</text>
</comment>
<name>A0A327NU23_9BACT</name>
<dbReference type="AlphaFoldDB" id="A0A327NU23"/>
<proteinExistence type="predicted"/>
<keyword evidence="2" id="KW-1185">Reference proteome</keyword>
<reference evidence="1 2" key="1">
    <citation type="submission" date="2018-06" db="EMBL/GenBank/DDBJ databases">
        <title>Spirosoma sp. HMF3257 Genome sequencing and assembly.</title>
        <authorList>
            <person name="Kang H."/>
            <person name="Cha I."/>
            <person name="Kim H."/>
            <person name="Kang J."/>
            <person name="Joh K."/>
        </authorList>
    </citation>
    <scope>NUCLEOTIDE SEQUENCE [LARGE SCALE GENOMIC DNA]</scope>
    <source>
        <strain evidence="1 2">HMF3257</strain>
    </source>
</reference>
<evidence type="ECO:0000313" key="2">
    <source>
        <dbReference type="Proteomes" id="UP000249016"/>
    </source>
</evidence>
<organism evidence="1 2">
    <name type="scientific">Spirosoma telluris</name>
    <dbReference type="NCBI Taxonomy" id="2183553"/>
    <lineage>
        <taxon>Bacteria</taxon>
        <taxon>Pseudomonadati</taxon>
        <taxon>Bacteroidota</taxon>
        <taxon>Cytophagia</taxon>
        <taxon>Cytophagales</taxon>
        <taxon>Cytophagaceae</taxon>
        <taxon>Spirosoma</taxon>
    </lineage>
</organism>
<gene>
    <name evidence="1" type="ORF">HMF3257_34595</name>
</gene>
<sequence length="82" mass="9504">MSVISATDCSGKVVFVDSARNGPNRKDYFLKIGSFFVVGNRQYRAKGCLNNPVRFQTHEIRTYARRYNTRLEFDKKVQLIPN</sequence>
<accession>A0A327NU23</accession>
<dbReference type="RefSeq" id="WP_111349132.1">
    <property type="nucleotide sequence ID" value="NZ_QLII01000001.1"/>
</dbReference>